<dbReference type="HOGENOM" id="CLU_2524627_0_0_6"/>
<accession>Q1ZAN7</accession>
<evidence type="ECO:0000313" key="1">
    <source>
        <dbReference type="EMBL" id="EAS45455.1"/>
    </source>
</evidence>
<evidence type="ECO:0000313" key="2">
    <source>
        <dbReference type="Proteomes" id="UP000003789"/>
    </source>
</evidence>
<organism evidence="1 2">
    <name type="scientific">Photobacterium profundum 3TCK</name>
    <dbReference type="NCBI Taxonomy" id="314280"/>
    <lineage>
        <taxon>Bacteria</taxon>
        <taxon>Pseudomonadati</taxon>
        <taxon>Pseudomonadota</taxon>
        <taxon>Gammaproteobacteria</taxon>
        <taxon>Vibrionales</taxon>
        <taxon>Vibrionaceae</taxon>
        <taxon>Photobacterium</taxon>
    </lineage>
</organism>
<protein>
    <submittedName>
        <fullName evidence="1">Uncharacterized protein</fullName>
    </submittedName>
</protein>
<dbReference type="EMBL" id="AAPH01000001">
    <property type="protein sequence ID" value="EAS45455.1"/>
    <property type="molecule type" value="Genomic_DNA"/>
</dbReference>
<dbReference type="RefSeq" id="WP_006228758.1">
    <property type="nucleotide sequence ID" value="NZ_CH724134.1"/>
</dbReference>
<dbReference type="OrthoDB" id="9883508at2"/>
<gene>
    <name evidence="1" type="ORF">P3TCK_03741</name>
</gene>
<proteinExistence type="predicted"/>
<sequence>MEGLSKPKDKPHHCSAALFDLLTFVYLLSTRKVFTVYRLSVFATHYDEYAVFDAISSFIELVCIGEVKQIFGVSTKLLTLKLST</sequence>
<dbReference type="Proteomes" id="UP000003789">
    <property type="component" value="Unassembled WGS sequence"/>
</dbReference>
<name>Q1ZAN7_9GAMM</name>
<reference evidence="1 2" key="1">
    <citation type="submission" date="2006-03" db="EMBL/GenBank/DDBJ databases">
        <authorList>
            <person name="Bartlett D.H."/>
            <person name="Valle G."/>
            <person name="Lauro F.M."/>
            <person name="Vezzi A."/>
            <person name="Simonato F."/>
            <person name="Eloe E."/>
            <person name="Vitulo N."/>
            <person name="Stratton T.K."/>
            <person name="D'angelo M."/>
            <person name="Ferriera S."/>
            <person name="Johnson J."/>
            <person name="Kravitz S."/>
            <person name="Beeson K."/>
            <person name="Sutton G."/>
            <person name="Rogers Y."/>
            <person name="Friedman R."/>
            <person name="Frazier M."/>
            <person name="Venter J.C."/>
        </authorList>
    </citation>
    <scope>NUCLEOTIDE SEQUENCE [LARGE SCALE GENOMIC DNA]</scope>
    <source>
        <strain evidence="1 2">3TCK</strain>
    </source>
</reference>
<dbReference type="AlphaFoldDB" id="Q1ZAN7"/>
<comment type="caution">
    <text evidence="1">The sequence shown here is derived from an EMBL/GenBank/DDBJ whole genome shotgun (WGS) entry which is preliminary data.</text>
</comment>